<feature type="transmembrane region" description="Helical" evidence="5">
    <location>
        <begin position="51"/>
        <end position="70"/>
    </location>
</feature>
<organism evidence="6 7">
    <name type="scientific">Anaeramoeba ignava</name>
    <name type="common">Anaerobic marine amoeba</name>
    <dbReference type="NCBI Taxonomy" id="1746090"/>
    <lineage>
        <taxon>Eukaryota</taxon>
        <taxon>Metamonada</taxon>
        <taxon>Anaeramoebidae</taxon>
        <taxon>Anaeramoeba</taxon>
    </lineage>
</organism>
<dbReference type="EMBL" id="JAPDFW010000033">
    <property type="protein sequence ID" value="KAJ5079345.1"/>
    <property type="molecule type" value="Genomic_DNA"/>
</dbReference>
<dbReference type="GO" id="GO:0045048">
    <property type="term" value="P:protein insertion into ER membrane"/>
    <property type="evidence" value="ECO:0007669"/>
    <property type="project" value="InterPro"/>
</dbReference>
<dbReference type="AlphaFoldDB" id="A0A9Q0LV91"/>
<keyword evidence="3 5" id="KW-1133">Transmembrane helix</keyword>
<dbReference type="GO" id="GO:0005789">
    <property type="term" value="C:endoplasmic reticulum membrane"/>
    <property type="evidence" value="ECO:0007669"/>
    <property type="project" value="InterPro"/>
</dbReference>
<evidence type="ECO:0000313" key="7">
    <source>
        <dbReference type="Proteomes" id="UP001149090"/>
    </source>
</evidence>
<protein>
    <submittedName>
        <fullName evidence="6">PAT complex subunit Asterix</fullName>
    </submittedName>
</protein>
<reference evidence="6" key="1">
    <citation type="submission" date="2022-10" db="EMBL/GenBank/DDBJ databases">
        <title>Novel sulphate-reducing endosymbionts in the free-living metamonad Anaeramoeba.</title>
        <authorList>
            <person name="Jerlstrom-Hultqvist J."/>
            <person name="Cepicka I."/>
            <person name="Gallot-Lavallee L."/>
            <person name="Salas-Leiva D."/>
            <person name="Curtis B.A."/>
            <person name="Zahonova K."/>
            <person name="Pipaliya S."/>
            <person name="Dacks J."/>
            <person name="Roger A.J."/>
        </authorList>
    </citation>
    <scope>NUCLEOTIDE SEQUENCE</scope>
    <source>
        <strain evidence="6">BMAN</strain>
    </source>
</reference>
<evidence type="ECO:0000256" key="3">
    <source>
        <dbReference type="ARBA" id="ARBA00022989"/>
    </source>
</evidence>
<evidence type="ECO:0000256" key="1">
    <source>
        <dbReference type="ARBA" id="ARBA00004370"/>
    </source>
</evidence>
<comment type="caution">
    <text evidence="6">The sequence shown here is derived from an EMBL/GenBank/DDBJ whole genome shotgun (WGS) entry which is preliminary data.</text>
</comment>
<accession>A0A9Q0LV91</accession>
<evidence type="ECO:0000256" key="4">
    <source>
        <dbReference type="ARBA" id="ARBA00023136"/>
    </source>
</evidence>
<gene>
    <name evidence="6" type="ORF">M0811_04366</name>
</gene>
<dbReference type="GO" id="GO:0044183">
    <property type="term" value="F:protein folding chaperone"/>
    <property type="evidence" value="ECO:0007669"/>
    <property type="project" value="InterPro"/>
</dbReference>
<evidence type="ECO:0000256" key="5">
    <source>
        <dbReference type="SAM" id="Phobius"/>
    </source>
</evidence>
<name>A0A9Q0LV91_ANAIG</name>
<sequence length="100" mass="11587">MNDPRRKDAIEPYQFENYQTETTETVDTFVEFFNLFALGINIAASFTRNPYFAWLGLFIGLASFLIKRSTSSGQQNIPSFIFSIFTLAVYYFFGRRVPVN</sequence>
<dbReference type="InterPro" id="IPR005351">
    <property type="entry name" value="ASTER"/>
</dbReference>
<dbReference type="Pfam" id="PF03669">
    <property type="entry name" value="ASTER"/>
    <property type="match status" value="1"/>
</dbReference>
<dbReference type="Proteomes" id="UP001149090">
    <property type="component" value="Unassembled WGS sequence"/>
</dbReference>
<keyword evidence="7" id="KW-1185">Reference proteome</keyword>
<feature type="transmembrane region" description="Helical" evidence="5">
    <location>
        <begin position="76"/>
        <end position="93"/>
    </location>
</feature>
<comment type="subcellular location">
    <subcellularLocation>
        <location evidence="1">Membrane</location>
    </subcellularLocation>
</comment>
<keyword evidence="2 5" id="KW-0812">Transmembrane</keyword>
<proteinExistence type="predicted"/>
<evidence type="ECO:0000256" key="2">
    <source>
        <dbReference type="ARBA" id="ARBA00022692"/>
    </source>
</evidence>
<evidence type="ECO:0000313" key="6">
    <source>
        <dbReference type="EMBL" id="KAJ5079345.1"/>
    </source>
</evidence>
<keyword evidence="4 5" id="KW-0472">Membrane</keyword>